<protein>
    <submittedName>
        <fullName evidence="1">Type IV pilus biogenesis protein PilP</fullName>
    </submittedName>
</protein>
<dbReference type="RefSeq" id="WP_085107887.1">
    <property type="nucleotide sequence ID" value="NZ_JARHTY010000062.1"/>
</dbReference>
<dbReference type="InterPro" id="IPR022753">
    <property type="entry name" value="T4SS_pilus_biogen_PilP"/>
</dbReference>
<sequence length="141" mass="14359">MENVKYAAFLLLGFGVVAHADADVRTVGDLDRLQSGRVFYDAQAAYNKAKMAAGEADSGAMQVTAPASGAAAVGSVPTATVSRLPSLEKVAGAVATLNLSDGSNTQVRAGDTVSGGFTVVSVSMRGVVIKRAQDGHVFTLN</sequence>
<gene>
    <name evidence="1" type="primary">pilP</name>
    <name evidence="1" type="ORF">B7T07_20840</name>
</gene>
<dbReference type="Proteomes" id="UP000244856">
    <property type="component" value="Unassembled WGS sequence"/>
</dbReference>
<dbReference type="NCBIfam" id="TIGR03021">
    <property type="entry name" value="pilP_fam"/>
    <property type="match status" value="1"/>
</dbReference>
<accession>A0AA44Z6W8</accession>
<organism evidence="1 2">
    <name type="scientific">Cronobacter sakazakii</name>
    <name type="common">Enterobacter sakazakii</name>
    <dbReference type="NCBI Taxonomy" id="28141"/>
    <lineage>
        <taxon>Bacteria</taxon>
        <taxon>Pseudomonadati</taxon>
        <taxon>Pseudomonadota</taxon>
        <taxon>Gammaproteobacteria</taxon>
        <taxon>Enterobacterales</taxon>
        <taxon>Enterobacteriaceae</taxon>
        <taxon>Cronobacter</taxon>
    </lineage>
</organism>
<evidence type="ECO:0000313" key="2">
    <source>
        <dbReference type="Proteomes" id="UP000244856"/>
    </source>
</evidence>
<proteinExistence type="predicted"/>
<dbReference type="EMBL" id="NCTU01000023">
    <property type="protein sequence ID" value="PUW01535.1"/>
    <property type="molecule type" value="Genomic_DNA"/>
</dbReference>
<dbReference type="AlphaFoldDB" id="A0AA44Z6W8"/>
<comment type="caution">
    <text evidence="1">The sequence shown here is derived from an EMBL/GenBank/DDBJ whole genome shotgun (WGS) entry which is preliminary data.</text>
</comment>
<name>A0AA44Z6W8_CROSK</name>
<reference evidence="1 2" key="1">
    <citation type="submission" date="2017-04" db="EMBL/GenBank/DDBJ databases">
        <title>Cronobacter sakazakii, ST83 Lineage Isolates.</title>
        <authorList>
            <person name="Chase H."/>
            <person name="Tall B."/>
            <person name="Gopinath G."/>
            <person name="Lehner A."/>
        </authorList>
    </citation>
    <scope>NUCLEOTIDE SEQUENCE [LARGE SCALE GENOMIC DNA]</scope>
    <source>
        <strain evidence="1 2">MOD1_Comp15</strain>
    </source>
</reference>
<evidence type="ECO:0000313" key="1">
    <source>
        <dbReference type="EMBL" id="PUW01535.1"/>
    </source>
</evidence>